<evidence type="ECO:0000256" key="1">
    <source>
        <dbReference type="SAM" id="MobiDB-lite"/>
    </source>
</evidence>
<gene>
    <name evidence="2" type="ORF">HZA61_00725</name>
</gene>
<organism evidence="2 3">
    <name type="scientific">Eiseniibacteriota bacterium</name>
    <dbReference type="NCBI Taxonomy" id="2212470"/>
    <lineage>
        <taxon>Bacteria</taxon>
        <taxon>Candidatus Eiseniibacteriota</taxon>
    </lineage>
</organism>
<comment type="caution">
    <text evidence="2">The sequence shown here is derived from an EMBL/GenBank/DDBJ whole genome shotgun (WGS) entry which is preliminary data.</text>
</comment>
<feature type="region of interest" description="Disordered" evidence="1">
    <location>
        <begin position="132"/>
        <end position="181"/>
    </location>
</feature>
<name>A0A933S8P3_UNCEI</name>
<proteinExistence type="predicted"/>
<sequence length="181" mass="20420">MTTQAMGKLLESYLQDFEGQPGFWRGTRHDVPVFVFSDDEHDRMRLMSPIGIIEELDTDLLHALLMANYDRALDARYAMRGQELWSVVVHPLATLATDDLPSLFDQVVTLAKNTGTSFASTELVFQAMPDELVLEPAEDDADGEDDEEDGDEGERHGTRPSLDDDDEEDDEDDEEEDGPRR</sequence>
<dbReference type="Proteomes" id="UP000696931">
    <property type="component" value="Unassembled WGS sequence"/>
</dbReference>
<evidence type="ECO:0008006" key="4">
    <source>
        <dbReference type="Google" id="ProtNLM"/>
    </source>
</evidence>
<dbReference type="SUPFAM" id="SSF69635">
    <property type="entry name" value="Type III secretory system chaperone-like"/>
    <property type="match status" value="1"/>
</dbReference>
<dbReference type="EMBL" id="JACRIW010000007">
    <property type="protein sequence ID" value="MBI5167987.1"/>
    <property type="molecule type" value="Genomic_DNA"/>
</dbReference>
<dbReference type="AlphaFoldDB" id="A0A933S8P3"/>
<dbReference type="Gene3D" id="3.30.1460.10">
    <property type="match status" value="1"/>
</dbReference>
<evidence type="ECO:0000313" key="2">
    <source>
        <dbReference type="EMBL" id="MBI5167987.1"/>
    </source>
</evidence>
<feature type="compositionally biased region" description="Acidic residues" evidence="1">
    <location>
        <begin position="132"/>
        <end position="152"/>
    </location>
</feature>
<reference evidence="2" key="1">
    <citation type="submission" date="2020-07" db="EMBL/GenBank/DDBJ databases">
        <title>Huge and variable diversity of episymbiotic CPR bacteria and DPANN archaea in groundwater ecosystems.</title>
        <authorList>
            <person name="He C.Y."/>
            <person name="Keren R."/>
            <person name="Whittaker M."/>
            <person name="Farag I.F."/>
            <person name="Doudna J."/>
            <person name="Cate J.H.D."/>
            <person name="Banfield J.F."/>
        </authorList>
    </citation>
    <scope>NUCLEOTIDE SEQUENCE</scope>
    <source>
        <strain evidence="2">NC_groundwater_1813_Pr3_B-0.1um_71_17</strain>
    </source>
</reference>
<feature type="compositionally biased region" description="Acidic residues" evidence="1">
    <location>
        <begin position="163"/>
        <end position="181"/>
    </location>
</feature>
<accession>A0A933S8P3</accession>
<protein>
    <recommendedName>
        <fullName evidence="4">YbjN domain-containing protein</fullName>
    </recommendedName>
</protein>
<evidence type="ECO:0000313" key="3">
    <source>
        <dbReference type="Proteomes" id="UP000696931"/>
    </source>
</evidence>